<evidence type="ECO:0000313" key="6">
    <source>
        <dbReference type="Proteomes" id="UP000271380"/>
    </source>
</evidence>
<dbReference type="AlphaFoldDB" id="A0A0F6QYT2"/>
<keyword evidence="1" id="KW-0472">Membrane</keyword>
<evidence type="ECO:0000313" key="4">
    <source>
        <dbReference type="EMBL" id="VEH05410.1"/>
    </source>
</evidence>
<dbReference type="Proteomes" id="UP000033457">
    <property type="component" value="Chromosome"/>
</dbReference>
<dbReference type="EMBL" id="CP011312">
    <property type="protein sequence ID" value="AKE40335.1"/>
    <property type="molecule type" value="Genomic_DNA"/>
</dbReference>
<feature type="transmembrane region" description="Helical" evidence="1">
    <location>
        <begin position="80"/>
        <end position="101"/>
    </location>
</feature>
<reference evidence="3 5" key="1">
    <citation type="journal article" date="2015" name="Genome Announc.">
        <title>Complete Genome Sequence of Corynebacterium kutscheri DSM 20755, a Corynebacterial Type Strain with Remarkably Low G+C Content of Chromosomal DNA.</title>
        <authorList>
            <person name="Ruckert C."/>
            <person name="Albersmeier A."/>
            <person name="Winkler A."/>
            <person name="Tauch A."/>
        </authorList>
    </citation>
    <scope>NUCLEOTIDE SEQUENCE [LARGE SCALE GENOMIC DNA]</scope>
    <source>
        <strain evidence="3 5">DSM 20755</strain>
    </source>
</reference>
<feature type="signal peptide" evidence="2">
    <location>
        <begin position="1"/>
        <end position="21"/>
    </location>
</feature>
<dbReference type="HOGENOM" id="CLU_2218673_0_0_11"/>
<organism evidence="3 5">
    <name type="scientific">Corynebacterium kutscheri</name>
    <dbReference type="NCBI Taxonomy" id="35755"/>
    <lineage>
        <taxon>Bacteria</taxon>
        <taxon>Bacillati</taxon>
        <taxon>Actinomycetota</taxon>
        <taxon>Actinomycetes</taxon>
        <taxon>Mycobacteriales</taxon>
        <taxon>Corynebacteriaceae</taxon>
        <taxon>Corynebacterium</taxon>
    </lineage>
</organism>
<dbReference type="Proteomes" id="UP000271380">
    <property type="component" value="Chromosome"/>
</dbReference>
<feature type="transmembrane region" description="Helical" evidence="1">
    <location>
        <begin position="12"/>
        <end position="35"/>
    </location>
</feature>
<feature type="transmembrane region" description="Helical" evidence="1">
    <location>
        <begin position="41"/>
        <end position="59"/>
    </location>
</feature>
<reference evidence="4 6" key="2">
    <citation type="submission" date="2018-12" db="EMBL/GenBank/DDBJ databases">
        <authorList>
            <consortium name="Pathogen Informatics"/>
        </authorList>
    </citation>
    <scope>NUCLEOTIDE SEQUENCE [LARGE SCALE GENOMIC DNA]</scope>
    <source>
        <strain evidence="4 6">NCTC949</strain>
    </source>
</reference>
<sequence length="102" mass="10904">MKLTALIKTPYGIVMPMVAYAATVAASITAGAAIMSIKFSYPEWIWIPFFLVSWVAATISTRFSATPSSEGAWVIQNKKAFTLAGIGALILTVIFAAALIFN</sequence>
<dbReference type="KEGG" id="cku:UL82_00480"/>
<dbReference type="RefSeq" id="WP_046438347.1">
    <property type="nucleotide sequence ID" value="NZ_CP011312.1"/>
</dbReference>
<evidence type="ECO:0000313" key="3">
    <source>
        <dbReference type="EMBL" id="AKE40335.1"/>
    </source>
</evidence>
<protein>
    <submittedName>
        <fullName evidence="3">Uncharacterized protein</fullName>
    </submittedName>
</protein>
<dbReference type="EMBL" id="LR134377">
    <property type="protein sequence ID" value="VEH05410.1"/>
    <property type="molecule type" value="Genomic_DNA"/>
</dbReference>
<keyword evidence="2" id="KW-0732">Signal</keyword>
<evidence type="ECO:0000256" key="2">
    <source>
        <dbReference type="SAM" id="SignalP"/>
    </source>
</evidence>
<keyword evidence="1" id="KW-1133">Transmembrane helix</keyword>
<proteinExistence type="predicted"/>
<dbReference type="OrthoDB" id="10004924at2"/>
<keyword evidence="5" id="KW-1185">Reference proteome</keyword>
<name>A0A0F6QYT2_9CORY</name>
<feature type="chain" id="PRO_5043119927" evidence="2">
    <location>
        <begin position="22"/>
        <end position="102"/>
    </location>
</feature>
<gene>
    <name evidence="4" type="ORF">NCTC949_00593</name>
    <name evidence="3" type="ORF">UL82_00480</name>
</gene>
<keyword evidence="1" id="KW-0812">Transmembrane</keyword>
<evidence type="ECO:0000256" key="1">
    <source>
        <dbReference type="SAM" id="Phobius"/>
    </source>
</evidence>
<accession>A0A0F6QYT2</accession>
<evidence type="ECO:0000313" key="5">
    <source>
        <dbReference type="Proteomes" id="UP000033457"/>
    </source>
</evidence>